<organism evidence="1 2">
    <name type="scientific">Streptomyces maoxianensis</name>
    <dbReference type="NCBI Taxonomy" id="1459942"/>
    <lineage>
        <taxon>Bacteria</taxon>
        <taxon>Bacillati</taxon>
        <taxon>Actinomycetota</taxon>
        <taxon>Actinomycetes</taxon>
        <taxon>Kitasatosporales</taxon>
        <taxon>Streptomycetaceae</taxon>
        <taxon>Streptomyces</taxon>
    </lineage>
</organism>
<name>A0ABV9G3D3_9ACTN</name>
<dbReference type="RefSeq" id="WP_215097411.1">
    <property type="nucleotide sequence ID" value="NZ_JBHSFE010000007.1"/>
</dbReference>
<comment type="caution">
    <text evidence="1">The sequence shown here is derived from an EMBL/GenBank/DDBJ whole genome shotgun (WGS) entry which is preliminary data.</text>
</comment>
<accession>A0ABV9G3D3</accession>
<dbReference type="Pfam" id="PF05800">
    <property type="entry name" value="GvpO"/>
    <property type="match status" value="1"/>
</dbReference>
<dbReference type="Proteomes" id="UP001595993">
    <property type="component" value="Unassembled WGS sequence"/>
</dbReference>
<evidence type="ECO:0000313" key="2">
    <source>
        <dbReference type="Proteomes" id="UP001595993"/>
    </source>
</evidence>
<dbReference type="EMBL" id="JBHSFE010000007">
    <property type="protein sequence ID" value="MFC4607447.1"/>
    <property type="molecule type" value="Genomic_DNA"/>
</dbReference>
<gene>
    <name evidence="1" type="ORF">ACFO9E_06410</name>
</gene>
<dbReference type="InterPro" id="IPR008634">
    <property type="entry name" value="Gas-vesicle_GvpO"/>
</dbReference>
<sequence>MANSSENTAKKNESATEKLSLMEVARRARAQLAELTGMEPDSVSSFTETDDGWSLEVQVLELRRIPDTTSLLASYEVTLDSQGEMTGYRRIRRYVRSRADS</sequence>
<proteinExistence type="predicted"/>
<dbReference type="PIRSF" id="PIRSF028743">
    <property type="entry name" value="GvpO_protein"/>
    <property type="match status" value="1"/>
</dbReference>
<evidence type="ECO:0000313" key="1">
    <source>
        <dbReference type="EMBL" id="MFC4607447.1"/>
    </source>
</evidence>
<keyword evidence="2" id="KW-1185">Reference proteome</keyword>
<reference evidence="2" key="1">
    <citation type="journal article" date="2019" name="Int. J. Syst. Evol. Microbiol.">
        <title>The Global Catalogue of Microorganisms (GCM) 10K type strain sequencing project: providing services to taxonomists for standard genome sequencing and annotation.</title>
        <authorList>
            <consortium name="The Broad Institute Genomics Platform"/>
            <consortium name="The Broad Institute Genome Sequencing Center for Infectious Disease"/>
            <person name="Wu L."/>
            <person name="Ma J."/>
        </authorList>
    </citation>
    <scope>NUCLEOTIDE SEQUENCE [LARGE SCALE GENOMIC DNA]</scope>
    <source>
        <strain evidence="2">CGMCC 4.7139</strain>
    </source>
</reference>
<protein>
    <submittedName>
        <fullName evidence="1">Gas vesicle protein</fullName>
    </submittedName>
</protein>